<keyword evidence="6" id="KW-0406">Ion transport</keyword>
<evidence type="ECO:0000256" key="9">
    <source>
        <dbReference type="SAM" id="MobiDB-lite"/>
    </source>
</evidence>
<feature type="region of interest" description="Disordered" evidence="9">
    <location>
        <begin position="1"/>
        <end position="20"/>
    </location>
</feature>
<keyword evidence="2" id="KW-0813">Transport</keyword>
<feature type="transmembrane region" description="Helical" evidence="10">
    <location>
        <begin position="83"/>
        <end position="100"/>
    </location>
</feature>
<dbReference type="CTD" id="3783"/>
<dbReference type="InterPro" id="IPR036122">
    <property type="entry name" value="CaM-bd_dom_sf"/>
</dbReference>
<dbReference type="Gene3D" id="1.10.287.70">
    <property type="match status" value="2"/>
</dbReference>
<dbReference type="Pfam" id="PF07885">
    <property type="entry name" value="Ion_trans_2"/>
    <property type="match status" value="1"/>
</dbReference>
<evidence type="ECO:0000313" key="13">
    <source>
        <dbReference type="Proteomes" id="UP000008143"/>
    </source>
</evidence>
<evidence type="ECO:0000256" key="1">
    <source>
        <dbReference type="ARBA" id="ARBA00004141"/>
    </source>
</evidence>
<dbReference type="Reactome" id="R-XTR-1296052">
    <property type="pathway name" value="Ca2+ activated K+ channels"/>
</dbReference>
<name>A0A6I8QL32_XENTR</name>
<feature type="transmembrane region" description="Helical" evidence="10">
    <location>
        <begin position="112"/>
        <end position="137"/>
    </location>
</feature>
<reference evidence="12" key="1">
    <citation type="journal article" date="2010" name="Science">
        <title>The genome of the Western clawed frog Xenopus tropicalis.</title>
        <authorList>
            <person name="Hellsten U."/>
            <person name="Harland R.M."/>
            <person name="Gilchrist M.J."/>
            <person name="Hendrix D."/>
            <person name="Jurka J."/>
            <person name="Kapitonov V."/>
            <person name="Ovcharenko I."/>
            <person name="Putnam N.H."/>
            <person name="Shu S."/>
            <person name="Taher L."/>
            <person name="Blitz I.L."/>
            <person name="Blumberg B."/>
            <person name="Dichmann D.S."/>
            <person name="Dubchak I."/>
            <person name="Amaya E."/>
            <person name="Detter J.C."/>
            <person name="Fletcher R."/>
            <person name="Gerhard D.S."/>
            <person name="Goodstein D."/>
            <person name="Graves T."/>
            <person name="Grigoriev I.V."/>
            <person name="Grimwood J."/>
            <person name="Kawashima T."/>
            <person name="Lindquist E."/>
            <person name="Lucas S.M."/>
            <person name="Mead P.E."/>
            <person name="Mitros T."/>
            <person name="Ogino H."/>
            <person name="Ohta Y."/>
            <person name="Poliakov A.V."/>
            <person name="Pollet N."/>
            <person name="Robert J."/>
            <person name="Salamov A."/>
            <person name="Sater A.K."/>
            <person name="Schmutz J."/>
            <person name="Terry A."/>
            <person name="Vize P.D."/>
            <person name="Warren W.C."/>
            <person name="Wells D."/>
            <person name="Wills A."/>
            <person name="Wilson R.K."/>
            <person name="Zimmerman L.B."/>
            <person name="Zorn A.M."/>
            <person name="Grainger R."/>
            <person name="Grammer T."/>
            <person name="Khokha M.K."/>
            <person name="Richardson P.M."/>
            <person name="Rokhsar D.S."/>
        </authorList>
    </citation>
    <scope>NUCLEOTIDE SEQUENCE [LARGE SCALE GENOMIC DNA]</scope>
    <source>
        <strain evidence="12">Nigerian</strain>
    </source>
</reference>
<proteinExistence type="predicted"/>
<evidence type="ECO:0000256" key="7">
    <source>
        <dbReference type="ARBA" id="ARBA00023136"/>
    </source>
</evidence>
<evidence type="ECO:0000256" key="4">
    <source>
        <dbReference type="ARBA" id="ARBA00022860"/>
    </source>
</evidence>
<dbReference type="Xenbase" id="XB-GENE-1013002">
    <property type="gene designation" value="kcnn4"/>
</dbReference>
<evidence type="ECO:0000313" key="12">
    <source>
        <dbReference type="Ensembl" id="ENSXETP00000069251"/>
    </source>
</evidence>
<reference evidence="12" key="2">
    <citation type="submission" date="2020-05" db="UniProtKB">
        <authorList>
            <consortium name="Ensembl"/>
        </authorList>
    </citation>
    <scope>IDENTIFICATION</scope>
</reference>
<dbReference type="SMART" id="SM01053">
    <property type="entry name" value="CaMBD"/>
    <property type="match status" value="1"/>
</dbReference>
<dbReference type="Proteomes" id="UP000008143">
    <property type="component" value="Chromosome 7"/>
</dbReference>
<dbReference type="InterPro" id="IPR015449">
    <property type="entry name" value="K_chnl_Ca-activ_SK"/>
</dbReference>
<sequence>MSGWAGAPEPNSQTHMGRGHWPLFTTCLPASRKKSAHGDMQAKEPTEVAILNSHKVHIVRDDPNENLRKFKRRKGLVETKKKISAWTILVALLGIILMVVHTELMWYSKCEWFPYLFLVKCSISISTVILIILIIAFHLKEIQIFMNDNSLQDWRIAINAKNIGWILLEVVVCAIHPFPYVLQCVEEQGNNSEELEFLSEADIFLSILMFLRVYLLPRTVLLYSRVLGDTSYRSIGSLNKIKFQYKFVMKVLMNTCPGKVLLILSISLWVVSSWVLSVCERKKQVPTGDMTNALWLIPITFLTIGYGDMVPNTVCGKLVCLSTGVMGVGCTALIVAVAAQKLEFTRAEKHVHTFMMDIRCMKQIKCAAANVLGEAWLLHRHTKKGDKAQTRQHQRNLLRAIHVFRRSRISHKNLKDQMNAMVDISKMQMIMEDLDLNFSSSHRELEKRIDQLDKKLDDISRLIMTTIESSQLSH</sequence>
<dbReference type="RefSeq" id="XP_004916452.1">
    <property type="nucleotide sequence ID" value="XM_004916395.3"/>
</dbReference>
<dbReference type="FunFam" id="1.10.287.70:FF:000183">
    <property type="entry name" value="KCNN (Potassium K ChaNNel, calcium activated)-Like"/>
    <property type="match status" value="1"/>
</dbReference>
<dbReference type="Bgee" id="ENSXETG00000004088">
    <property type="expression patterns" value="Expressed in skeletal muscle tissue and 5 other cell types or tissues"/>
</dbReference>
<dbReference type="SUPFAM" id="SSF81327">
    <property type="entry name" value="Small-conductance potassium channel"/>
    <property type="match status" value="1"/>
</dbReference>
<evidence type="ECO:0000256" key="5">
    <source>
        <dbReference type="ARBA" id="ARBA00022989"/>
    </source>
</evidence>
<dbReference type="GeneTree" id="ENSGT00950000182904"/>
<dbReference type="Pfam" id="PF02888">
    <property type="entry name" value="CaMBD"/>
    <property type="match status" value="1"/>
</dbReference>
<evidence type="ECO:0000313" key="14">
    <source>
        <dbReference type="RefSeq" id="XP_004916452.1"/>
    </source>
</evidence>
<evidence type="ECO:0000256" key="8">
    <source>
        <dbReference type="ARBA" id="ARBA00023303"/>
    </source>
</evidence>
<dbReference type="GO" id="GO:0043005">
    <property type="term" value="C:neuron projection"/>
    <property type="evidence" value="ECO:0000318"/>
    <property type="project" value="GO_Central"/>
</dbReference>
<dbReference type="AGR" id="Xenbase:XB-GENE-1013002"/>
<dbReference type="GO" id="GO:0043025">
    <property type="term" value="C:neuronal cell body"/>
    <property type="evidence" value="ECO:0000318"/>
    <property type="project" value="GO_Central"/>
</dbReference>
<evidence type="ECO:0000256" key="10">
    <source>
        <dbReference type="SAM" id="Phobius"/>
    </source>
</evidence>
<comment type="subcellular location">
    <subcellularLocation>
        <location evidence="1">Membrane</location>
        <topology evidence="1">Multi-pass membrane protein</topology>
    </subcellularLocation>
</comment>
<organism evidence="12">
    <name type="scientific">Xenopus tropicalis</name>
    <name type="common">Western clawed frog</name>
    <name type="synonym">Silurana tropicalis</name>
    <dbReference type="NCBI Taxonomy" id="8364"/>
    <lineage>
        <taxon>Eukaryota</taxon>
        <taxon>Metazoa</taxon>
        <taxon>Chordata</taxon>
        <taxon>Craniata</taxon>
        <taxon>Vertebrata</taxon>
        <taxon>Euteleostomi</taxon>
        <taxon>Amphibia</taxon>
        <taxon>Batrachia</taxon>
        <taxon>Anura</taxon>
        <taxon>Pipoidea</taxon>
        <taxon>Pipidae</taxon>
        <taxon>Xenopodinae</taxon>
        <taxon>Xenopus</taxon>
        <taxon>Silurana</taxon>
    </lineage>
</organism>
<dbReference type="OrthoDB" id="73653at2759"/>
<evidence type="ECO:0000256" key="6">
    <source>
        <dbReference type="ARBA" id="ARBA00023065"/>
    </source>
</evidence>
<dbReference type="AlphaFoldDB" id="A0A6I8QL32"/>
<dbReference type="KEGG" id="xtr:101732300"/>
<dbReference type="GeneID" id="101732300"/>
<dbReference type="PANTHER" id="PTHR10153">
    <property type="entry name" value="SMALL CONDUCTANCE CALCIUM-ACTIVATED POTASSIUM CHANNEL"/>
    <property type="match status" value="1"/>
</dbReference>
<dbReference type="OMA" id="ETIHKRY"/>
<dbReference type="GO" id="GO:0071805">
    <property type="term" value="P:potassium ion transmembrane transport"/>
    <property type="evidence" value="ECO:0000318"/>
    <property type="project" value="GO_Central"/>
</dbReference>
<feature type="domain" description="Calmodulin-binding" evidence="11">
    <location>
        <begin position="357"/>
        <end position="430"/>
    </location>
</feature>
<feature type="transmembrane region" description="Helical" evidence="10">
    <location>
        <begin position="290"/>
        <end position="306"/>
    </location>
</feature>
<dbReference type="Ensembl" id="ENSXETT00000081889">
    <property type="protein sequence ID" value="ENSXETP00000069251"/>
    <property type="gene ID" value="ENSXETG00000004088"/>
</dbReference>
<keyword evidence="8 14" id="KW-0407">Ion channel</keyword>
<evidence type="ECO:0000259" key="11">
    <source>
        <dbReference type="SMART" id="SM01053"/>
    </source>
</evidence>
<feature type="transmembrane region" description="Helical" evidence="10">
    <location>
        <begin position="163"/>
        <end position="183"/>
    </location>
</feature>
<keyword evidence="13" id="KW-1185">Reference proteome</keyword>
<dbReference type="InterPro" id="IPR004178">
    <property type="entry name" value="CaM-bd_dom"/>
</dbReference>
<dbReference type="FunFam" id="1.10.287.70:FF:000088">
    <property type="entry name" value="Intermediate conductance calcium-activated potassium channel protein 4"/>
    <property type="match status" value="1"/>
</dbReference>
<protein>
    <submittedName>
        <fullName evidence="14">Intermediate conductance calcium-activated potassium channel protein 4</fullName>
    </submittedName>
    <submittedName>
        <fullName evidence="12">Potassium channel, calcium-activated intermediate/small conductance subfamily N alpha, member 4</fullName>
    </submittedName>
</protein>
<feature type="transmembrane region" description="Helical" evidence="10">
    <location>
        <begin position="247"/>
        <end position="270"/>
    </location>
</feature>
<feature type="transmembrane region" description="Helical" evidence="10">
    <location>
        <begin position="318"/>
        <end position="339"/>
    </location>
</feature>
<keyword evidence="5 10" id="KW-1133">Transmembrane helix</keyword>
<dbReference type="GO" id="GO:0005516">
    <property type="term" value="F:calmodulin binding"/>
    <property type="evidence" value="ECO:0000318"/>
    <property type="project" value="GO_Central"/>
</dbReference>
<dbReference type="Pfam" id="PF03530">
    <property type="entry name" value="SK_channel"/>
    <property type="match status" value="1"/>
</dbReference>
<keyword evidence="7 10" id="KW-0472">Membrane</keyword>
<keyword evidence="4" id="KW-0112">Calmodulin-binding</keyword>
<evidence type="ECO:0000256" key="2">
    <source>
        <dbReference type="ARBA" id="ARBA00022448"/>
    </source>
</evidence>
<dbReference type="GO" id="GO:0005886">
    <property type="term" value="C:plasma membrane"/>
    <property type="evidence" value="ECO:0000318"/>
    <property type="project" value="GO_Central"/>
</dbReference>
<evidence type="ECO:0000313" key="15">
    <source>
        <dbReference type="Xenbase" id="XB-GENE-1013002"/>
    </source>
</evidence>
<accession>A0A6I8QL32</accession>
<gene>
    <name evidence="12 14 15" type="primary">kcnn4</name>
</gene>
<dbReference type="InterPro" id="IPR013099">
    <property type="entry name" value="K_chnl_dom"/>
</dbReference>
<dbReference type="GO" id="GO:0016286">
    <property type="term" value="F:small conductance calcium-activated potassium channel activity"/>
    <property type="evidence" value="ECO:0007669"/>
    <property type="project" value="InterPro"/>
</dbReference>
<feature type="transmembrane region" description="Helical" evidence="10">
    <location>
        <begin position="203"/>
        <end position="226"/>
    </location>
</feature>
<reference evidence="14" key="3">
    <citation type="submission" date="2025-04" db="UniProtKB">
        <authorList>
            <consortium name="RefSeq"/>
        </authorList>
    </citation>
    <scope>IDENTIFICATION</scope>
    <source>
        <strain evidence="14">Nigerian</strain>
        <tissue evidence="14">Liver and blood</tissue>
    </source>
</reference>
<dbReference type="SUPFAM" id="SSF81324">
    <property type="entry name" value="Voltage-gated potassium channels"/>
    <property type="match status" value="1"/>
</dbReference>
<dbReference type="GO" id="GO:0022894">
    <property type="term" value="F:intermediate conductance calcium-activated potassium channel activity"/>
    <property type="evidence" value="ECO:0000318"/>
    <property type="project" value="GO_Central"/>
</dbReference>
<evidence type="ECO:0000256" key="3">
    <source>
        <dbReference type="ARBA" id="ARBA00022692"/>
    </source>
</evidence>
<keyword evidence="3 10" id="KW-0812">Transmembrane</keyword>